<evidence type="ECO:0000313" key="1">
    <source>
        <dbReference type="EMBL" id="RJK97522.1"/>
    </source>
</evidence>
<name>A0A3A3Z2B2_9ACTN</name>
<keyword evidence="2" id="KW-1185">Reference proteome</keyword>
<protein>
    <submittedName>
        <fullName evidence="1">Uncharacterized protein</fullName>
    </submittedName>
</protein>
<dbReference type="AlphaFoldDB" id="A0A3A3Z2B2"/>
<dbReference type="Proteomes" id="UP000265614">
    <property type="component" value="Unassembled WGS sequence"/>
</dbReference>
<dbReference type="RefSeq" id="WP_119948421.1">
    <property type="nucleotide sequence ID" value="NZ_QZEZ01000001.1"/>
</dbReference>
<gene>
    <name evidence="1" type="ORF">D5H78_00280</name>
</gene>
<reference evidence="1 2" key="1">
    <citation type="submission" date="2018-09" db="EMBL/GenBank/DDBJ databases">
        <title>YIM 75000 draft genome.</title>
        <authorList>
            <person name="Tang S."/>
            <person name="Feng Y."/>
        </authorList>
    </citation>
    <scope>NUCLEOTIDE SEQUENCE [LARGE SCALE GENOMIC DNA]</scope>
    <source>
        <strain evidence="1 2">YIM 75000</strain>
    </source>
</reference>
<organism evidence="1 2">
    <name type="scientific">Vallicoccus soli</name>
    <dbReference type="NCBI Taxonomy" id="2339232"/>
    <lineage>
        <taxon>Bacteria</taxon>
        <taxon>Bacillati</taxon>
        <taxon>Actinomycetota</taxon>
        <taxon>Actinomycetes</taxon>
        <taxon>Motilibacterales</taxon>
        <taxon>Vallicoccaceae</taxon>
        <taxon>Vallicoccus</taxon>
    </lineage>
</organism>
<proteinExistence type="predicted"/>
<comment type="caution">
    <text evidence="1">The sequence shown here is derived from an EMBL/GenBank/DDBJ whole genome shotgun (WGS) entry which is preliminary data.</text>
</comment>
<dbReference type="EMBL" id="QZEZ01000001">
    <property type="protein sequence ID" value="RJK97522.1"/>
    <property type="molecule type" value="Genomic_DNA"/>
</dbReference>
<accession>A0A3A3Z2B2</accession>
<sequence length="163" mass="18784">MTLQYGHWNLPFNELLDQYGEEEARRRFDAGEVLHVLAGDPEGPDLVVQIARSGRNISTYWLDEYRRPELSYTFAVPSDAPGWPSDVLLLEQSHLRAYDEPGPEADHSAIESYYFHPDGTVFGSRGPVTGDREEMRTTMPVEQLQTERVPAFGEWEPFLRRER</sequence>
<dbReference type="OrthoDB" id="4544390at2"/>
<evidence type="ECO:0000313" key="2">
    <source>
        <dbReference type="Proteomes" id="UP000265614"/>
    </source>
</evidence>